<evidence type="ECO:0000313" key="5">
    <source>
        <dbReference type="EMBL" id="CAK9171226.1"/>
    </source>
</evidence>
<protein>
    <submittedName>
        <fullName evidence="5">Uncharacterized protein</fullName>
    </submittedName>
</protein>
<dbReference type="AlphaFoldDB" id="A0ABC8TTR4"/>
<sequence length="347" mass="38815">MKFGEEMWEILKNNQIRYLRFKMTSLEEEDDEYEQNHPNHSQQRHVQRPLLSFGPKASMKLKTCPANVCKELRSSSQLISEFCTESSVMITDGSFSASWLNNLKKPMGSLVFSQENGSGTNSDAFQFCAQPSSIPGSVLQLVGSSYLVRATTWEIYGREANQVAQELARWGLSSNYQGCLTESQLSTPVKNRVTQDRDLAPLARINALVFTTCFADSSSSADVALAHSKLIQHLAIYKGYKEAFSALKIAEEKFLSVSKSRILLVKLQLLHERALHRGNLKLAQQLCDELGVLASSVIGVDMELKTQASLRHARTLLAANQFSQVGWFPFSSTSYVYKVEILNKITV</sequence>
<name>A0ABC8TTR4_9AQUA</name>
<evidence type="ECO:0000256" key="4">
    <source>
        <dbReference type="ARBA" id="ARBA00023306"/>
    </source>
</evidence>
<keyword evidence="6" id="KW-1185">Reference proteome</keyword>
<gene>
    <name evidence="5" type="ORF">ILEXP_LOCUS40770</name>
</gene>
<reference evidence="5 6" key="1">
    <citation type="submission" date="2024-02" db="EMBL/GenBank/DDBJ databases">
        <authorList>
            <person name="Vignale AGUSTIN F."/>
            <person name="Sosa J E."/>
            <person name="Modenutti C."/>
        </authorList>
    </citation>
    <scope>NUCLEOTIDE SEQUENCE [LARGE SCALE GENOMIC DNA]</scope>
</reference>
<evidence type="ECO:0000256" key="2">
    <source>
        <dbReference type="ARBA" id="ARBA00022776"/>
    </source>
</evidence>
<accession>A0ABC8TTR4</accession>
<dbReference type="InterPro" id="IPR037679">
    <property type="entry name" value="Apc5"/>
</dbReference>
<organism evidence="5 6">
    <name type="scientific">Ilex paraguariensis</name>
    <name type="common">yerba mate</name>
    <dbReference type="NCBI Taxonomy" id="185542"/>
    <lineage>
        <taxon>Eukaryota</taxon>
        <taxon>Viridiplantae</taxon>
        <taxon>Streptophyta</taxon>
        <taxon>Embryophyta</taxon>
        <taxon>Tracheophyta</taxon>
        <taxon>Spermatophyta</taxon>
        <taxon>Magnoliopsida</taxon>
        <taxon>eudicotyledons</taxon>
        <taxon>Gunneridae</taxon>
        <taxon>Pentapetalae</taxon>
        <taxon>asterids</taxon>
        <taxon>campanulids</taxon>
        <taxon>Aquifoliales</taxon>
        <taxon>Aquifoliaceae</taxon>
        <taxon>Ilex</taxon>
    </lineage>
</organism>
<comment type="caution">
    <text evidence="5">The sequence shown here is derived from an EMBL/GenBank/DDBJ whole genome shotgun (WGS) entry which is preliminary data.</text>
</comment>
<dbReference type="GO" id="GO:0051301">
    <property type="term" value="P:cell division"/>
    <property type="evidence" value="ECO:0007669"/>
    <property type="project" value="UniProtKB-KW"/>
</dbReference>
<keyword evidence="4" id="KW-0131">Cell cycle</keyword>
<dbReference type="Proteomes" id="UP001642360">
    <property type="component" value="Unassembled WGS sequence"/>
</dbReference>
<dbReference type="PANTHER" id="PTHR12830">
    <property type="entry name" value="ANAPHASE-PROMOTING COMPLEX SUBUNIT 5"/>
    <property type="match status" value="1"/>
</dbReference>
<proteinExistence type="predicted"/>
<keyword evidence="2" id="KW-0498">Mitosis</keyword>
<dbReference type="PANTHER" id="PTHR12830:SF9">
    <property type="entry name" value="ANAPHASE-PROMOTING COMPLEX SUBUNIT 5"/>
    <property type="match status" value="1"/>
</dbReference>
<dbReference type="EMBL" id="CAUOFW020005680">
    <property type="protein sequence ID" value="CAK9171226.1"/>
    <property type="molecule type" value="Genomic_DNA"/>
</dbReference>
<keyword evidence="3" id="KW-0833">Ubl conjugation pathway</keyword>
<keyword evidence="1" id="KW-0132">Cell division</keyword>
<evidence type="ECO:0000313" key="6">
    <source>
        <dbReference type="Proteomes" id="UP001642360"/>
    </source>
</evidence>
<evidence type="ECO:0000256" key="1">
    <source>
        <dbReference type="ARBA" id="ARBA00022618"/>
    </source>
</evidence>
<evidence type="ECO:0000256" key="3">
    <source>
        <dbReference type="ARBA" id="ARBA00022786"/>
    </source>
</evidence>